<organism evidence="2">
    <name type="scientific">Sarcoptes scabiei</name>
    <name type="common">Itch mite</name>
    <name type="synonym">Acarus scabiei</name>
    <dbReference type="NCBI Taxonomy" id="52283"/>
    <lineage>
        <taxon>Eukaryota</taxon>
        <taxon>Metazoa</taxon>
        <taxon>Ecdysozoa</taxon>
        <taxon>Arthropoda</taxon>
        <taxon>Chelicerata</taxon>
        <taxon>Arachnida</taxon>
        <taxon>Acari</taxon>
        <taxon>Acariformes</taxon>
        <taxon>Sarcoptiformes</taxon>
        <taxon>Astigmata</taxon>
        <taxon>Psoroptidia</taxon>
        <taxon>Sarcoptoidea</taxon>
        <taxon>Sarcoptidae</taxon>
        <taxon>Sarcoptinae</taxon>
        <taxon>Sarcoptes</taxon>
    </lineage>
</organism>
<dbReference type="OrthoDB" id="524326at2759"/>
<protein>
    <submittedName>
        <fullName evidence="2">DEP domain-containing protein 1A</fullName>
    </submittedName>
</protein>
<dbReference type="Gene3D" id="1.10.10.10">
    <property type="entry name" value="Winged helix-like DNA-binding domain superfamily/Winged helix DNA-binding domain"/>
    <property type="match status" value="1"/>
</dbReference>
<dbReference type="SUPFAM" id="SSF48350">
    <property type="entry name" value="GTPase activation domain, GAP"/>
    <property type="match status" value="1"/>
</dbReference>
<feature type="domain" description="DEP" evidence="1">
    <location>
        <begin position="39"/>
        <end position="124"/>
    </location>
</feature>
<sequence length="700" mass="81557">MNEENRRNLAAINNIRHDSGYDDNQFKATKIWNEVLHAFYLGIERGKHRKQMKTFHDCFTASEAITWLKSYLQNHSRFCHNKITRFQALNLLRKYHKSNIIERIAISKNDTELRDNNELYQFTMEAKENLNASDYKENYLSTACSTENPIQIELDVKEKAEIYKKTIWSNLLSVLPNINEYIKPEEINSFDLYNNITKVNSNGVVQLLDKSEDLPHWILSAMKCLVNWPKASGSGNCLPKYPGFEYDVFKLIREYFTNMDEPIIPEKFYQLLIDVFQLCNKPIVAKPQVSLISSSSNSNLRNDIISSKSVYNSLNYELGLPPNCVYETAFSGKEPVTKIVSIDEISSTFPDLVEFFKQYKTKSSKMHCLNNYQSLNNSNYNGNSSNFATKNNKVVSSTIPKGLSAKRIYSDENSLIVQNHKNDISNKLSFNSPPESGEYMLNKNFNRFYSLRKKSKIHSLKDSDQMDATKSKQKYYECLQLILFSLPSINRRYLQLLIRMFHKIIENKELCLLTKNSVALKEYIVKIFTRCILFPGKEKNFDEIRSNDFIQFLIDECLTIFNLPDCFQIKIDKNLADAKALKQKIPSESNNEYCLKVTNEEYQIQRDAFSEKALQDLLLSVMNDDSMTERDKLKWIKQFKTYHPDVYDSHITSILRTLPSSNDSNSIGNRVSEPRTYHSQRFLTLKPKRDIIKRFLSLKL</sequence>
<proteinExistence type="predicted"/>
<dbReference type="InterPro" id="IPR036388">
    <property type="entry name" value="WH-like_DNA-bd_sf"/>
</dbReference>
<dbReference type="InterPro" id="IPR008936">
    <property type="entry name" value="Rho_GTPase_activation_prot"/>
</dbReference>
<evidence type="ECO:0000313" key="2">
    <source>
        <dbReference type="EMBL" id="KAF7491154.1"/>
    </source>
</evidence>
<evidence type="ECO:0000313" key="4">
    <source>
        <dbReference type="Proteomes" id="UP000070412"/>
    </source>
</evidence>
<dbReference type="InterPro" id="IPR036390">
    <property type="entry name" value="WH_DNA-bd_sf"/>
</dbReference>
<dbReference type="Pfam" id="PF00610">
    <property type="entry name" value="DEP"/>
    <property type="match status" value="1"/>
</dbReference>
<dbReference type="AlphaFoldDB" id="A0A834R583"/>
<name>A0A834R583_SARSC</name>
<reference evidence="2" key="2">
    <citation type="submission" date="2020-01" db="EMBL/GenBank/DDBJ databases">
        <authorList>
            <person name="Korhonen P.K.K."/>
            <person name="Guangxu M.G."/>
            <person name="Wang T.W."/>
            <person name="Stroehlein A.J.S."/>
            <person name="Young N.D."/>
            <person name="Ang C.-S.A."/>
            <person name="Fernando D.W.F."/>
            <person name="Lu H.L."/>
            <person name="Taylor S.T."/>
            <person name="Ehtesham M.E.M."/>
            <person name="Najaraj S.H.N."/>
            <person name="Harsha G.H.G."/>
            <person name="Madugundu A.M."/>
            <person name="Renuse S.R."/>
            <person name="Holt D.H."/>
            <person name="Pandey A.P."/>
            <person name="Papenfuss A.P."/>
            <person name="Gasser R.B.G."/>
            <person name="Fischer K.F."/>
        </authorList>
    </citation>
    <scope>NUCLEOTIDE SEQUENCE</scope>
    <source>
        <strain evidence="2">SSS_KF_BRIS2020</strain>
    </source>
</reference>
<evidence type="ECO:0000259" key="1">
    <source>
        <dbReference type="SMART" id="SM00049"/>
    </source>
</evidence>
<dbReference type="GO" id="GO:0035556">
    <property type="term" value="P:intracellular signal transduction"/>
    <property type="evidence" value="ECO:0007669"/>
    <property type="project" value="InterPro"/>
</dbReference>
<reference evidence="4" key="1">
    <citation type="journal article" date="2020" name="PLoS Negl. Trop. Dis.">
        <title>High-quality nuclear genome for Sarcoptes scabiei-A critical resource for a neglected parasite.</title>
        <authorList>
            <person name="Korhonen P.K."/>
            <person name="Gasser R.B."/>
            <person name="Ma G."/>
            <person name="Wang T."/>
            <person name="Stroehlein A.J."/>
            <person name="Young N.D."/>
            <person name="Ang C.S."/>
            <person name="Fernando D.D."/>
            <person name="Lu H.C."/>
            <person name="Taylor S."/>
            <person name="Reynolds S.L."/>
            <person name="Mofiz E."/>
            <person name="Najaraj S.H."/>
            <person name="Gowda H."/>
            <person name="Madugundu A."/>
            <person name="Renuse S."/>
            <person name="Holt D."/>
            <person name="Pandey A."/>
            <person name="Papenfuss A.T."/>
            <person name="Fischer K."/>
        </authorList>
    </citation>
    <scope>NUCLEOTIDE SEQUENCE [LARGE SCALE GENOMIC DNA]</scope>
</reference>
<dbReference type="PANTHER" id="PTHR16206:SF4">
    <property type="entry name" value="PROTEIN LET-99"/>
    <property type="match status" value="1"/>
</dbReference>
<evidence type="ECO:0000313" key="3">
    <source>
        <dbReference type="EnsemblMetazoa" id="KAF7491154.1"/>
    </source>
</evidence>
<dbReference type="Gene3D" id="1.10.555.10">
    <property type="entry name" value="Rho GTPase activation protein"/>
    <property type="match status" value="1"/>
</dbReference>
<dbReference type="Proteomes" id="UP000070412">
    <property type="component" value="Unassembled WGS sequence"/>
</dbReference>
<dbReference type="SUPFAM" id="SSF46785">
    <property type="entry name" value="Winged helix' DNA-binding domain"/>
    <property type="match status" value="1"/>
</dbReference>
<gene>
    <name evidence="2" type="ORF">SSS_8129</name>
</gene>
<dbReference type="PANTHER" id="PTHR16206">
    <property type="entry name" value="DEP DOMAIN-CONTAINING"/>
    <property type="match status" value="1"/>
</dbReference>
<dbReference type="EnsemblMetazoa" id="SSS_8129s_mrna">
    <property type="protein sequence ID" value="KAF7491154.1"/>
    <property type="gene ID" value="SSS_8129"/>
</dbReference>
<dbReference type="SMART" id="SM00049">
    <property type="entry name" value="DEP"/>
    <property type="match status" value="1"/>
</dbReference>
<keyword evidence="4" id="KW-1185">Reference proteome</keyword>
<reference evidence="3" key="3">
    <citation type="submission" date="2022-06" db="UniProtKB">
        <authorList>
            <consortium name="EnsemblMetazoa"/>
        </authorList>
    </citation>
    <scope>IDENTIFICATION</scope>
</reference>
<dbReference type="InterPro" id="IPR000591">
    <property type="entry name" value="DEP_dom"/>
</dbReference>
<dbReference type="EMBL" id="WVUK01000060">
    <property type="protein sequence ID" value="KAF7491154.1"/>
    <property type="molecule type" value="Genomic_DNA"/>
</dbReference>
<accession>A0A834R583</accession>